<dbReference type="EMBL" id="GL883159">
    <property type="protein sequence ID" value="EGF99438.1"/>
    <property type="molecule type" value="Genomic_DNA"/>
</dbReference>
<evidence type="ECO:0000313" key="1">
    <source>
        <dbReference type="EMBL" id="EGF99438.1"/>
    </source>
</evidence>
<reference evidence="2" key="1">
    <citation type="journal article" date="2011" name="Proc. Natl. Acad. Sci. U.S.A.">
        <title>Obligate biotrophy features unraveled by the genomic analysis of rust fungi.</title>
        <authorList>
            <person name="Duplessis S."/>
            <person name="Cuomo C.A."/>
            <person name="Lin Y.-C."/>
            <person name="Aerts A."/>
            <person name="Tisserant E."/>
            <person name="Veneault-Fourrey C."/>
            <person name="Joly D.L."/>
            <person name="Hacquard S."/>
            <person name="Amselem J."/>
            <person name="Cantarel B.L."/>
            <person name="Chiu R."/>
            <person name="Coutinho P.M."/>
            <person name="Feau N."/>
            <person name="Field M."/>
            <person name="Frey P."/>
            <person name="Gelhaye E."/>
            <person name="Goldberg J."/>
            <person name="Grabherr M.G."/>
            <person name="Kodira C.D."/>
            <person name="Kohler A."/>
            <person name="Kuees U."/>
            <person name="Lindquist E.A."/>
            <person name="Lucas S.M."/>
            <person name="Mago R."/>
            <person name="Mauceli E."/>
            <person name="Morin E."/>
            <person name="Murat C."/>
            <person name="Pangilinan J.L."/>
            <person name="Park R."/>
            <person name="Pearson M."/>
            <person name="Quesneville H."/>
            <person name="Rouhier N."/>
            <person name="Sakthikumar S."/>
            <person name="Salamov A.A."/>
            <person name="Schmutz J."/>
            <person name="Selles B."/>
            <person name="Shapiro H."/>
            <person name="Tanguay P."/>
            <person name="Tuskan G.A."/>
            <person name="Henrissat B."/>
            <person name="Van de Peer Y."/>
            <person name="Rouze P."/>
            <person name="Ellis J.G."/>
            <person name="Dodds P.N."/>
            <person name="Schein J.E."/>
            <person name="Zhong S."/>
            <person name="Hamelin R.C."/>
            <person name="Grigoriev I.V."/>
            <person name="Szabo L.J."/>
            <person name="Martin F."/>
        </authorList>
    </citation>
    <scope>NUCLEOTIDE SEQUENCE [LARGE SCALE GENOMIC DNA]</scope>
    <source>
        <strain evidence="2">98AG31 / pathotype 3-4-7</strain>
    </source>
</reference>
<proteinExistence type="predicted"/>
<dbReference type="GeneID" id="18936938"/>
<dbReference type="Proteomes" id="UP000001072">
    <property type="component" value="Unassembled WGS sequence"/>
</dbReference>
<accession>F4S7E5</accession>
<gene>
    <name evidence="1" type="ORF">MELLADRAFT_94633</name>
</gene>
<keyword evidence="2" id="KW-1185">Reference proteome</keyword>
<protein>
    <submittedName>
        <fullName evidence="1">Uncharacterized protein</fullName>
    </submittedName>
</protein>
<name>F4S7E5_MELLP</name>
<evidence type="ECO:0000313" key="2">
    <source>
        <dbReference type="Proteomes" id="UP000001072"/>
    </source>
</evidence>
<dbReference type="VEuPathDB" id="FungiDB:MELLADRAFT_94633"/>
<organism evidence="2">
    <name type="scientific">Melampsora larici-populina (strain 98AG31 / pathotype 3-4-7)</name>
    <name type="common">Poplar leaf rust fungus</name>
    <dbReference type="NCBI Taxonomy" id="747676"/>
    <lineage>
        <taxon>Eukaryota</taxon>
        <taxon>Fungi</taxon>
        <taxon>Dikarya</taxon>
        <taxon>Basidiomycota</taxon>
        <taxon>Pucciniomycotina</taxon>
        <taxon>Pucciniomycetes</taxon>
        <taxon>Pucciniales</taxon>
        <taxon>Melampsoraceae</taxon>
        <taxon>Melampsora</taxon>
    </lineage>
</organism>
<dbReference type="InParanoid" id="F4S7E5"/>
<sequence>MTPKPLKTKAFASSSPRYHMCVGYGPHLRWRWLANPGHLTTQSDQANNKVFVCLSASFHYKIIVLLHTH</sequence>
<dbReference type="RefSeq" id="XP_007417313.1">
    <property type="nucleotide sequence ID" value="XM_007417251.1"/>
</dbReference>
<dbReference type="KEGG" id="mlr:MELLADRAFT_94633"/>
<dbReference type="HOGENOM" id="CLU_2776451_0_0_1"/>
<dbReference type="AlphaFoldDB" id="F4S7E5"/>